<sequence length="34" mass="3970">MCTRVRSKARAHACVQLRTLICLPFQTISQPRKR</sequence>
<protein>
    <submittedName>
        <fullName evidence="1">Uncharacterized protein</fullName>
    </submittedName>
</protein>
<accession>A0A0E9RKL3</accession>
<name>A0A0E9RKL3_ANGAN</name>
<dbReference type="EMBL" id="GBXM01079704">
    <property type="protein sequence ID" value="JAH28873.1"/>
    <property type="molecule type" value="Transcribed_RNA"/>
</dbReference>
<reference evidence="1" key="2">
    <citation type="journal article" date="2015" name="Fish Shellfish Immunol.">
        <title>Early steps in the European eel (Anguilla anguilla)-Vibrio vulnificus interaction in the gills: Role of the RtxA13 toxin.</title>
        <authorList>
            <person name="Callol A."/>
            <person name="Pajuelo D."/>
            <person name="Ebbesson L."/>
            <person name="Teles M."/>
            <person name="MacKenzie S."/>
            <person name="Amaro C."/>
        </authorList>
    </citation>
    <scope>NUCLEOTIDE SEQUENCE</scope>
</reference>
<dbReference type="AlphaFoldDB" id="A0A0E9RKL3"/>
<proteinExistence type="predicted"/>
<evidence type="ECO:0000313" key="1">
    <source>
        <dbReference type="EMBL" id="JAH28873.1"/>
    </source>
</evidence>
<organism evidence="1">
    <name type="scientific">Anguilla anguilla</name>
    <name type="common">European freshwater eel</name>
    <name type="synonym">Muraena anguilla</name>
    <dbReference type="NCBI Taxonomy" id="7936"/>
    <lineage>
        <taxon>Eukaryota</taxon>
        <taxon>Metazoa</taxon>
        <taxon>Chordata</taxon>
        <taxon>Craniata</taxon>
        <taxon>Vertebrata</taxon>
        <taxon>Euteleostomi</taxon>
        <taxon>Actinopterygii</taxon>
        <taxon>Neopterygii</taxon>
        <taxon>Teleostei</taxon>
        <taxon>Anguilliformes</taxon>
        <taxon>Anguillidae</taxon>
        <taxon>Anguilla</taxon>
    </lineage>
</organism>
<reference evidence="1" key="1">
    <citation type="submission" date="2014-11" db="EMBL/GenBank/DDBJ databases">
        <authorList>
            <person name="Amaro Gonzalez C."/>
        </authorList>
    </citation>
    <scope>NUCLEOTIDE SEQUENCE</scope>
</reference>